<sequence length="120" mass="13592">MLPGASCLHKAENKELQGLWQTSEFMAMGGNQPSPTGKTSPMLPDFPKCQEKWTSGFLCVNFCFLKILHRPNKIQASSLLCLLSQLILGLHMQAHSMLELRNAARRLQEKYRALWEGMCQ</sequence>
<accession>A0A7J8AN26</accession>
<proteinExistence type="predicted"/>
<name>A0A7J8AN26_MYOMY</name>
<gene>
    <name evidence="1" type="ORF">mMyoMyo1_008107</name>
</gene>
<reference evidence="1 2" key="1">
    <citation type="journal article" date="2020" name="Nature">
        <title>Six reference-quality genomes reveal evolution of bat adaptations.</title>
        <authorList>
            <person name="Jebb D."/>
            <person name="Huang Z."/>
            <person name="Pippel M."/>
            <person name="Hughes G.M."/>
            <person name="Lavrichenko K."/>
            <person name="Devanna P."/>
            <person name="Winkler S."/>
            <person name="Jermiin L.S."/>
            <person name="Skirmuntt E.C."/>
            <person name="Katzourakis A."/>
            <person name="Burkitt-Gray L."/>
            <person name="Ray D.A."/>
            <person name="Sullivan K.A.M."/>
            <person name="Roscito J.G."/>
            <person name="Kirilenko B.M."/>
            <person name="Davalos L.M."/>
            <person name="Corthals A.P."/>
            <person name="Power M.L."/>
            <person name="Jones G."/>
            <person name="Ransome R.D."/>
            <person name="Dechmann D.K.N."/>
            <person name="Locatelli A.G."/>
            <person name="Puechmaille S.J."/>
            <person name="Fedrigo O."/>
            <person name="Jarvis E.D."/>
            <person name="Hiller M."/>
            <person name="Vernes S.C."/>
            <person name="Myers E.W."/>
            <person name="Teeling E.C."/>
        </authorList>
    </citation>
    <scope>NUCLEOTIDE SEQUENCE [LARGE SCALE GENOMIC DNA]</scope>
    <source>
        <strain evidence="1">MMyoMyo1</strain>
        <tissue evidence="1">Flight muscle</tissue>
    </source>
</reference>
<evidence type="ECO:0000313" key="2">
    <source>
        <dbReference type="Proteomes" id="UP000527355"/>
    </source>
</evidence>
<dbReference type="Proteomes" id="UP000527355">
    <property type="component" value="Unassembled WGS sequence"/>
</dbReference>
<protein>
    <submittedName>
        <fullName evidence="1">Uncharacterized protein</fullName>
    </submittedName>
</protein>
<dbReference type="EMBL" id="JABWUV010000001">
    <property type="protein sequence ID" value="KAF6387639.1"/>
    <property type="molecule type" value="Genomic_DNA"/>
</dbReference>
<dbReference type="AlphaFoldDB" id="A0A7J8AN26"/>
<comment type="caution">
    <text evidence="1">The sequence shown here is derived from an EMBL/GenBank/DDBJ whole genome shotgun (WGS) entry which is preliminary data.</text>
</comment>
<organism evidence="1 2">
    <name type="scientific">Myotis myotis</name>
    <name type="common">Greater mouse-eared bat</name>
    <name type="synonym">Vespertilio myotis</name>
    <dbReference type="NCBI Taxonomy" id="51298"/>
    <lineage>
        <taxon>Eukaryota</taxon>
        <taxon>Metazoa</taxon>
        <taxon>Chordata</taxon>
        <taxon>Craniata</taxon>
        <taxon>Vertebrata</taxon>
        <taxon>Euteleostomi</taxon>
        <taxon>Mammalia</taxon>
        <taxon>Eutheria</taxon>
        <taxon>Laurasiatheria</taxon>
        <taxon>Chiroptera</taxon>
        <taxon>Yangochiroptera</taxon>
        <taxon>Vespertilionidae</taxon>
        <taxon>Myotis</taxon>
    </lineage>
</organism>
<keyword evidence="2" id="KW-1185">Reference proteome</keyword>
<evidence type="ECO:0000313" key="1">
    <source>
        <dbReference type="EMBL" id="KAF6387639.1"/>
    </source>
</evidence>